<proteinExistence type="predicted"/>
<accession>A0A8T1W768</accession>
<gene>
    <name evidence="2" type="ORF">PHYPSEUDO_013173</name>
</gene>
<comment type="caution">
    <text evidence="2">The sequence shown here is derived from an EMBL/GenBank/DDBJ whole genome shotgun (WGS) entry which is preliminary data.</text>
</comment>
<reference evidence="2" key="1">
    <citation type="submission" date="2021-02" db="EMBL/GenBank/DDBJ databases">
        <authorList>
            <person name="Palmer J.M."/>
        </authorList>
    </citation>
    <scope>NUCLEOTIDE SEQUENCE</scope>
    <source>
        <strain evidence="2">SCRP734</strain>
    </source>
</reference>
<evidence type="ECO:0000313" key="2">
    <source>
        <dbReference type="EMBL" id="KAG7388054.1"/>
    </source>
</evidence>
<evidence type="ECO:0000313" key="3">
    <source>
        <dbReference type="Proteomes" id="UP000694044"/>
    </source>
</evidence>
<evidence type="ECO:0000256" key="1">
    <source>
        <dbReference type="SAM" id="MobiDB-lite"/>
    </source>
</evidence>
<protein>
    <submittedName>
        <fullName evidence="2">Uncharacterized protein</fullName>
    </submittedName>
</protein>
<sequence length="123" mass="13497">MRRIVRPLSCYGIVRLSAGPLRSVATSVRSLLPLAARRLASELNNPPLSPRDGRVNKRKSGLRRVEWMYRVQSVRFADARHGAESQASRETREDAQGTAGERATCSVDEANATCPHNVWAAAG</sequence>
<keyword evidence="3" id="KW-1185">Reference proteome</keyword>
<dbReference type="EMBL" id="JAGDFM010000067">
    <property type="protein sequence ID" value="KAG7388054.1"/>
    <property type="molecule type" value="Genomic_DNA"/>
</dbReference>
<name>A0A8T1W768_9STRA</name>
<dbReference type="AlphaFoldDB" id="A0A8T1W768"/>
<dbReference type="Proteomes" id="UP000694044">
    <property type="component" value="Unassembled WGS sequence"/>
</dbReference>
<organism evidence="2 3">
    <name type="scientific">Phytophthora pseudosyringae</name>
    <dbReference type="NCBI Taxonomy" id="221518"/>
    <lineage>
        <taxon>Eukaryota</taxon>
        <taxon>Sar</taxon>
        <taxon>Stramenopiles</taxon>
        <taxon>Oomycota</taxon>
        <taxon>Peronosporomycetes</taxon>
        <taxon>Peronosporales</taxon>
        <taxon>Peronosporaceae</taxon>
        <taxon>Phytophthora</taxon>
    </lineage>
</organism>
<feature type="region of interest" description="Disordered" evidence="1">
    <location>
        <begin position="80"/>
        <end position="104"/>
    </location>
</feature>
<feature type="compositionally biased region" description="Basic and acidic residues" evidence="1">
    <location>
        <begin position="80"/>
        <end position="95"/>
    </location>
</feature>